<comment type="caution">
    <text evidence="1">The sequence shown here is derived from an EMBL/GenBank/DDBJ whole genome shotgun (WGS) entry which is preliminary data.</text>
</comment>
<dbReference type="GeneID" id="42932142"/>
<proteinExistence type="predicted"/>
<dbReference type="RefSeq" id="WP_021699904.1">
    <property type="nucleotide sequence ID" value="NZ_CP014784.1"/>
</dbReference>
<accession>A0A142IWA2</accession>
<evidence type="ECO:0000313" key="2">
    <source>
        <dbReference type="Proteomes" id="UP000321110"/>
    </source>
</evidence>
<gene>
    <name evidence="1" type="ORF">E6Q69_10920</name>
</gene>
<reference evidence="1 2" key="1">
    <citation type="submission" date="2018-09" db="EMBL/GenBank/DDBJ databases">
        <title>Metagenome Assembled Genomes from an Advanced Water Purification Facility.</title>
        <authorList>
            <person name="Stamps B.W."/>
            <person name="Spear J.R."/>
        </authorList>
    </citation>
    <scope>NUCLEOTIDE SEQUENCE [LARGE SCALE GENOMIC DNA]</scope>
    <source>
        <strain evidence="1">Bin_52_1</strain>
    </source>
</reference>
<organism evidence="1 2">
    <name type="scientific">Aquipseudomonas alcaligenes</name>
    <name type="common">Pseudomonas alcaligenes</name>
    <dbReference type="NCBI Taxonomy" id="43263"/>
    <lineage>
        <taxon>Bacteria</taxon>
        <taxon>Pseudomonadati</taxon>
        <taxon>Pseudomonadota</taxon>
        <taxon>Gammaproteobacteria</taxon>
        <taxon>Pseudomonadales</taxon>
        <taxon>Pseudomonadaceae</taxon>
        <taxon>Aquipseudomonas</taxon>
    </lineage>
</organism>
<dbReference type="Proteomes" id="UP000321110">
    <property type="component" value="Unassembled WGS sequence"/>
</dbReference>
<name>A0A142IWA2_AQUAC</name>
<evidence type="ECO:0000313" key="1">
    <source>
        <dbReference type="EMBL" id="TXI31648.1"/>
    </source>
</evidence>
<dbReference type="AlphaFoldDB" id="A0A142IWA2"/>
<protein>
    <submittedName>
        <fullName evidence="1">Uncharacterized protein</fullName>
    </submittedName>
</protein>
<dbReference type="KEGG" id="palc:A0T30_20235"/>
<sequence length="92" mass="9835">MALKAGTPWYFTVGLSGGITLAYLLSVLLGLWLPSWPFNALFTPLAVLSLALQTPYLWRPQAANLASWRLGALLGAAVLALAWLLYGYGGAL</sequence>
<dbReference type="EMBL" id="SSFO01000179">
    <property type="protein sequence ID" value="TXI31648.1"/>
    <property type="molecule type" value="Genomic_DNA"/>
</dbReference>